<dbReference type="AlphaFoldDB" id="A0AAF0AWJ4"/>
<proteinExistence type="inferred from homology"/>
<keyword evidence="10 13" id="KW-0472">Membrane</keyword>
<sequence>MKNFQRLIQSQGRFAASSAFVRPSRLGFASAGQFRFSSNHSASLEEINTKYNDFFSTVQDQFELQRGLNNCFAYDIVPSSDVIEQAIRAARRVNDFPTAVRIFEGIKVKLPSKEQYAAYLKELKPVCEELGISMKEDLFH</sequence>
<dbReference type="GO" id="GO:0005743">
    <property type="term" value="C:mitochondrial inner membrane"/>
    <property type="evidence" value="ECO:0007669"/>
    <property type="project" value="UniProtKB-SubCell"/>
</dbReference>
<evidence type="ECO:0000313" key="14">
    <source>
        <dbReference type="EMBL" id="WBW73055.1"/>
    </source>
</evidence>
<dbReference type="InterPro" id="IPR036545">
    <property type="entry name" value="Cyt_c_oxidase_su5A/6_sf"/>
</dbReference>
<dbReference type="FunFam" id="1.25.40.40:FF:000001">
    <property type="entry name" value="Cytochrome c oxidase subunit VI"/>
    <property type="match status" value="1"/>
</dbReference>
<dbReference type="InterPro" id="IPR003204">
    <property type="entry name" value="Cyt_c_oxidase_su5A/6"/>
</dbReference>
<dbReference type="KEGG" id="som:SOMG_02343"/>
<evidence type="ECO:0000256" key="8">
    <source>
        <dbReference type="ARBA" id="ARBA00023004"/>
    </source>
</evidence>
<comment type="similarity">
    <text evidence="3 13">Belongs to the cytochrome c oxidase subunit 5A family.</text>
</comment>
<evidence type="ECO:0000256" key="6">
    <source>
        <dbReference type="ARBA" id="ARBA00022792"/>
    </source>
</evidence>
<organism evidence="14 15">
    <name type="scientific">Schizosaccharomyces osmophilus</name>
    <dbReference type="NCBI Taxonomy" id="2545709"/>
    <lineage>
        <taxon>Eukaryota</taxon>
        <taxon>Fungi</taxon>
        <taxon>Dikarya</taxon>
        <taxon>Ascomycota</taxon>
        <taxon>Taphrinomycotina</taxon>
        <taxon>Schizosaccharomycetes</taxon>
        <taxon>Schizosaccharomycetales</taxon>
        <taxon>Schizosaccharomycetaceae</taxon>
        <taxon>Schizosaccharomyces</taxon>
    </lineage>
</organism>
<evidence type="ECO:0000256" key="7">
    <source>
        <dbReference type="ARBA" id="ARBA00022946"/>
    </source>
</evidence>
<keyword evidence="15" id="KW-1185">Reference proteome</keyword>
<evidence type="ECO:0000313" key="15">
    <source>
        <dbReference type="Proteomes" id="UP001212411"/>
    </source>
</evidence>
<evidence type="ECO:0000256" key="3">
    <source>
        <dbReference type="ARBA" id="ARBA00007972"/>
    </source>
</evidence>
<keyword evidence="6 13" id="KW-0999">Mitochondrion inner membrane</keyword>
<keyword evidence="5 13" id="KW-0479">Metal-binding</keyword>
<evidence type="ECO:0000256" key="4">
    <source>
        <dbReference type="ARBA" id="ARBA00022617"/>
    </source>
</evidence>
<dbReference type="GO" id="GO:0006123">
    <property type="term" value="P:mitochondrial electron transport, cytochrome c to oxygen"/>
    <property type="evidence" value="ECO:0007669"/>
    <property type="project" value="UniProtKB-UniRule"/>
</dbReference>
<reference evidence="14 15" key="1">
    <citation type="journal article" date="2023" name="G3 (Bethesda)">
        <title>A high-quality reference genome for the fission yeast Schizosaccharomyces osmophilus.</title>
        <authorList>
            <person name="Jia G.S."/>
            <person name="Zhang W.C."/>
            <person name="Liang Y."/>
            <person name="Liu X.H."/>
            <person name="Rhind N."/>
            <person name="Pidoux A."/>
            <person name="Brysch-Herzberg M."/>
            <person name="Du L.L."/>
        </authorList>
    </citation>
    <scope>NUCLEOTIDE SEQUENCE [LARGE SCALE GENOMIC DNA]</scope>
    <source>
        <strain evidence="14 15">CBS 15793</strain>
    </source>
</reference>
<keyword evidence="9 13" id="KW-0496">Mitochondrion</keyword>
<dbReference type="SUPFAM" id="SSF48479">
    <property type="entry name" value="Cytochrome c oxidase subunit E"/>
    <property type="match status" value="1"/>
</dbReference>
<name>A0AAF0AWJ4_9SCHI</name>
<comment type="subunit">
    <text evidence="13">Component of the cytochrome c oxidase (complex IV, CIV), a multisubunit enzyme composed of a catalytic core of 3 subunits and several supernumerary subunits.</text>
</comment>
<evidence type="ECO:0000256" key="9">
    <source>
        <dbReference type="ARBA" id="ARBA00023128"/>
    </source>
</evidence>
<evidence type="ECO:0000256" key="12">
    <source>
        <dbReference type="ARBA" id="ARBA00082700"/>
    </source>
</evidence>
<evidence type="ECO:0000256" key="10">
    <source>
        <dbReference type="ARBA" id="ARBA00023136"/>
    </source>
</evidence>
<dbReference type="Gene3D" id="1.25.40.40">
    <property type="entry name" value="Cytochrome c oxidase, subunit Va/VI"/>
    <property type="match status" value="1"/>
</dbReference>
<dbReference type="RefSeq" id="XP_056037298.1">
    <property type="nucleotide sequence ID" value="XM_056181135.1"/>
</dbReference>
<comment type="function">
    <text evidence="13">Component of the cytochrome c oxidase, the last enzyme in the mitochondrial electron transport chain which drives oxidative phosphorylation. The respiratory chain contains 3 multisubunit complexes succinate dehydrogenase (complex II, CII), ubiquinol-cytochrome c oxidoreductase (cytochrome b-c1 complex, complex III, CIII) and cytochrome c oxidase (complex IV, CIV), that cooperate to transfer electrons derived from NADH and succinate to molecular oxygen, creating an electrochemical gradient over the inner membrane that drives transmembrane transport and the ATP synthase. Cytochrome c oxidase is the component of the respiratory chain that catalyzes the reduction of oxygen to water. Electrons originating from reduced cytochrome c in the intermembrane space (IMS) are transferred via the dinuclear copper A center (CU(A)) of subunit 2 and heme A of subunit 1 to the active site in subunit 1, a binuclear center (BNC) formed by heme A3 and copper B (CU(B)). The BNC reduces molecular oxygen to 2 water molecules using 4 electrons from cytochrome c in the IMS and 4 protons from the mitochondrial matrix.</text>
</comment>
<comment type="subcellular location">
    <subcellularLocation>
        <location evidence="1 13">Mitochondrion inner membrane</location>
        <topology evidence="1 13">Peripheral membrane protein</topology>
        <orientation evidence="1 13">Matrix side</orientation>
    </subcellularLocation>
</comment>
<comment type="pathway">
    <text evidence="2 13">Energy metabolism; oxidative phosphorylation.</text>
</comment>
<evidence type="ECO:0000256" key="13">
    <source>
        <dbReference type="RuleBase" id="RU368103"/>
    </source>
</evidence>
<accession>A0AAF0AWJ4</accession>
<dbReference type="EMBL" id="CP115611">
    <property type="protein sequence ID" value="WBW73055.1"/>
    <property type="molecule type" value="Genomic_DNA"/>
</dbReference>
<dbReference type="GO" id="GO:0045277">
    <property type="term" value="C:respiratory chain complex IV"/>
    <property type="evidence" value="ECO:0007669"/>
    <property type="project" value="UniProtKB-UniRule"/>
</dbReference>
<evidence type="ECO:0000256" key="11">
    <source>
        <dbReference type="ARBA" id="ARBA00070174"/>
    </source>
</evidence>
<keyword evidence="7 13" id="KW-0809">Transit peptide</keyword>
<dbReference type="GeneID" id="80875824"/>
<gene>
    <name evidence="14" type="primary">cox6</name>
    <name evidence="14" type="ORF">SOMG_02343</name>
</gene>
<keyword evidence="8 13" id="KW-0408">Iron</keyword>
<protein>
    <recommendedName>
        <fullName evidence="11 13">Cytochrome c oxidase subunit 6, mitochondrial</fullName>
    </recommendedName>
    <alternativeName>
        <fullName evidence="12 13">Cytochrome c oxidase polypeptide VI</fullName>
    </alternativeName>
</protein>
<evidence type="ECO:0000256" key="1">
    <source>
        <dbReference type="ARBA" id="ARBA00004443"/>
    </source>
</evidence>
<dbReference type="PANTHER" id="PTHR14200:SF11">
    <property type="entry name" value="CYTOCHROME C OXIDASE SUBUNIT 5A, MITOCHONDRIAL"/>
    <property type="match status" value="1"/>
</dbReference>
<keyword evidence="4 13" id="KW-0349">Heme</keyword>
<dbReference type="PANTHER" id="PTHR14200">
    <property type="entry name" value="CYTOCHROME C OXIDASE POLYPEPTIDE"/>
    <property type="match status" value="1"/>
</dbReference>
<dbReference type="Proteomes" id="UP001212411">
    <property type="component" value="Chromosome 1"/>
</dbReference>
<evidence type="ECO:0000256" key="2">
    <source>
        <dbReference type="ARBA" id="ARBA00004673"/>
    </source>
</evidence>
<dbReference type="Pfam" id="PF02284">
    <property type="entry name" value="COX5A"/>
    <property type="match status" value="1"/>
</dbReference>
<dbReference type="CDD" id="cd00923">
    <property type="entry name" value="Cyt_c_Oxidase_Va"/>
    <property type="match status" value="1"/>
</dbReference>
<evidence type="ECO:0000256" key="5">
    <source>
        <dbReference type="ARBA" id="ARBA00022723"/>
    </source>
</evidence>
<dbReference type="GO" id="GO:0046872">
    <property type="term" value="F:metal ion binding"/>
    <property type="evidence" value="ECO:0007669"/>
    <property type="project" value="UniProtKB-UniRule"/>
</dbReference>